<dbReference type="InParanoid" id="J4I0Q5"/>
<evidence type="ECO:0000313" key="3">
    <source>
        <dbReference type="EMBL" id="CCM05252.1"/>
    </source>
</evidence>
<keyword evidence="2" id="KW-0472">Membrane</keyword>
<dbReference type="RefSeq" id="XP_012184535.1">
    <property type="nucleotide sequence ID" value="XM_012329145.1"/>
</dbReference>
<sequence>MSNSSNPYAPDESSSTIVDEETWLQGALLSNIAYGVVLALYVMCVAKLVRQLKQYNYMRPLGLFAYATVIFIISTLFMGSQVKFIQLAFIEDRNFPGGPNAYVEDEFSNPTDEIANVCFVVGNWIMDAFLIWRLVVIFKSLGRMWVIPLATGLSIMLAASVSLGISLLVQMTGSSPFDYVNITLGYYVMSLALNVVATFFIAGRFLVCRARAARLGSEHASRYTGFAAVFIESAALFAIFAILFIVPFGIGNNLANVFIETVSQVQVVASLLIVVRIASGEAWTEHTASQMFLTDPESDPDTVRMQKLTSLQFNAMQSAVPEDDDGKASTQGESTHGRVTSGDNIV</sequence>
<dbReference type="HOGENOM" id="CLU_044614_0_2_1"/>
<reference evidence="3 4" key="1">
    <citation type="journal article" date="2012" name="Appl. Environ. Microbiol.">
        <title>Short-read sequencing for genomic analysis of the brown rot fungus Fibroporia radiculosa.</title>
        <authorList>
            <person name="Tang J.D."/>
            <person name="Perkins A.D."/>
            <person name="Sonstegard T.S."/>
            <person name="Schroeder S.G."/>
            <person name="Burgess S.C."/>
            <person name="Diehl S.V."/>
        </authorList>
    </citation>
    <scope>NUCLEOTIDE SEQUENCE [LARGE SCALE GENOMIC DNA]</scope>
    <source>
        <strain evidence="3 4">TFFH 294</strain>
    </source>
</reference>
<keyword evidence="2" id="KW-0812">Transmembrane</keyword>
<organism evidence="3 4">
    <name type="scientific">Fibroporia radiculosa</name>
    <dbReference type="NCBI Taxonomy" id="599839"/>
    <lineage>
        <taxon>Eukaryota</taxon>
        <taxon>Fungi</taxon>
        <taxon>Dikarya</taxon>
        <taxon>Basidiomycota</taxon>
        <taxon>Agaricomycotina</taxon>
        <taxon>Agaricomycetes</taxon>
        <taxon>Polyporales</taxon>
        <taxon>Fibroporiaceae</taxon>
        <taxon>Fibroporia</taxon>
    </lineage>
</organism>
<feature type="transmembrane region" description="Helical" evidence="2">
    <location>
        <begin position="114"/>
        <end position="138"/>
    </location>
</feature>
<feature type="region of interest" description="Disordered" evidence="1">
    <location>
        <begin position="319"/>
        <end position="346"/>
    </location>
</feature>
<feature type="transmembrane region" description="Helical" evidence="2">
    <location>
        <begin position="228"/>
        <end position="250"/>
    </location>
</feature>
<dbReference type="AlphaFoldDB" id="J4I0Q5"/>
<keyword evidence="2" id="KW-1133">Transmembrane helix</keyword>
<dbReference type="OrthoDB" id="2796825at2759"/>
<feature type="transmembrane region" description="Helical" evidence="2">
    <location>
        <begin position="184"/>
        <end position="207"/>
    </location>
</feature>
<dbReference type="GeneID" id="24100163"/>
<evidence type="ECO:0000313" key="4">
    <source>
        <dbReference type="Proteomes" id="UP000006352"/>
    </source>
</evidence>
<feature type="transmembrane region" description="Helical" evidence="2">
    <location>
        <begin position="61"/>
        <end position="79"/>
    </location>
</feature>
<dbReference type="Proteomes" id="UP000006352">
    <property type="component" value="Unassembled WGS sequence"/>
</dbReference>
<keyword evidence="4" id="KW-1185">Reference proteome</keyword>
<evidence type="ECO:0000256" key="1">
    <source>
        <dbReference type="SAM" id="MobiDB-lite"/>
    </source>
</evidence>
<protein>
    <submittedName>
        <fullName evidence="3">Uncharacterized protein</fullName>
    </submittedName>
</protein>
<feature type="transmembrane region" description="Helical" evidence="2">
    <location>
        <begin position="32"/>
        <end position="49"/>
    </location>
</feature>
<gene>
    <name evidence="3" type="ORF">FIBRA_07462</name>
</gene>
<evidence type="ECO:0000256" key="2">
    <source>
        <dbReference type="SAM" id="Phobius"/>
    </source>
</evidence>
<proteinExistence type="predicted"/>
<feature type="compositionally biased region" description="Polar residues" evidence="1">
    <location>
        <begin position="328"/>
        <end position="346"/>
    </location>
</feature>
<feature type="transmembrane region" description="Helical" evidence="2">
    <location>
        <begin position="145"/>
        <end position="169"/>
    </location>
</feature>
<name>J4I0Q5_9APHY</name>
<dbReference type="STRING" id="599839.J4I0Q5"/>
<accession>J4I0Q5</accession>
<dbReference type="EMBL" id="HE797183">
    <property type="protein sequence ID" value="CCM05252.1"/>
    <property type="molecule type" value="Genomic_DNA"/>
</dbReference>